<name>A0A6G1JJ76_9PLEO</name>
<evidence type="ECO:0000256" key="5">
    <source>
        <dbReference type="ARBA" id="ARBA00022729"/>
    </source>
</evidence>
<dbReference type="GO" id="GO:0005975">
    <property type="term" value="P:carbohydrate metabolic process"/>
    <property type="evidence" value="ECO:0007669"/>
    <property type="project" value="InterPro"/>
</dbReference>
<feature type="signal peptide" evidence="10">
    <location>
        <begin position="1"/>
        <end position="18"/>
    </location>
</feature>
<dbReference type="GO" id="GO:0009986">
    <property type="term" value="C:cell surface"/>
    <property type="evidence" value="ECO:0007669"/>
    <property type="project" value="TreeGrafter"/>
</dbReference>
<dbReference type="Proteomes" id="UP000799291">
    <property type="component" value="Unassembled WGS sequence"/>
</dbReference>
<evidence type="ECO:0000256" key="6">
    <source>
        <dbReference type="ARBA" id="ARBA00022801"/>
    </source>
</evidence>
<organism evidence="11 12">
    <name type="scientific">Lentithecium fluviatile CBS 122367</name>
    <dbReference type="NCBI Taxonomy" id="1168545"/>
    <lineage>
        <taxon>Eukaryota</taxon>
        <taxon>Fungi</taxon>
        <taxon>Dikarya</taxon>
        <taxon>Ascomycota</taxon>
        <taxon>Pezizomycotina</taxon>
        <taxon>Dothideomycetes</taxon>
        <taxon>Pleosporomycetidae</taxon>
        <taxon>Pleosporales</taxon>
        <taxon>Massarineae</taxon>
        <taxon>Lentitheciaceae</taxon>
        <taxon>Lentithecium</taxon>
    </lineage>
</organism>
<dbReference type="InterPro" id="IPR050732">
    <property type="entry name" value="Beta-glucan_modifiers"/>
</dbReference>
<dbReference type="Gene3D" id="3.20.20.80">
    <property type="entry name" value="Glycosidases"/>
    <property type="match status" value="1"/>
</dbReference>
<sequence>MRFGTVFALAASVAVAAAEDKYLGFNSGATTDAGKIKKQADFEQEFSTAQKLKGAPGTFSSVRLYTNIQGDTTDSPIEAIPAAIKTKTKILLGMWTSGTDNIDNELSALSKAIEQYGSDFTDLVVGISVGSEDLYRVSIDGIKNKSGVGAEVNTIVEFIKNTRDKLKGTALAKTPVGHVDTWTAWANSSNKAVIDASDFVGVNTFPYYENGNNIQMTNEIDNAADIFQASFDATKEAVGDKPMWITETGWPTTGPKWNQAVPSVDNAKKYWDTVGCTLFGQVNTFWYILRDSNPDNKMKFGIDPELDGTPQFNLTCPEKTATPTPSKTPSASATGNGSASASPTASGTGTGTSNQSTQNDSSQSSPSPAQQTGSGADVARLSPIAFGLSMLLAVAGWMA</sequence>
<dbReference type="AlphaFoldDB" id="A0A6G1JJ76"/>
<evidence type="ECO:0000256" key="3">
    <source>
        <dbReference type="ARBA" id="ARBA00022512"/>
    </source>
</evidence>
<feature type="region of interest" description="Disordered" evidence="9">
    <location>
        <begin position="309"/>
        <end position="376"/>
    </location>
</feature>
<evidence type="ECO:0000256" key="1">
    <source>
        <dbReference type="ARBA" id="ARBA00004191"/>
    </source>
</evidence>
<feature type="chain" id="PRO_5026095388" evidence="10">
    <location>
        <begin position="19"/>
        <end position="399"/>
    </location>
</feature>
<evidence type="ECO:0000256" key="10">
    <source>
        <dbReference type="SAM" id="SignalP"/>
    </source>
</evidence>
<dbReference type="SUPFAM" id="SSF51445">
    <property type="entry name" value="(Trans)glycosidases"/>
    <property type="match status" value="1"/>
</dbReference>
<dbReference type="EMBL" id="MU005571">
    <property type="protein sequence ID" value="KAF2690526.1"/>
    <property type="molecule type" value="Genomic_DNA"/>
</dbReference>
<keyword evidence="5 10" id="KW-0732">Signal</keyword>
<dbReference type="InterPro" id="IPR000490">
    <property type="entry name" value="Glyco_hydro_17"/>
</dbReference>
<proteinExistence type="inferred from homology"/>
<evidence type="ECO:0000256" key="7">
    <source>
        <dbReference type="RuleBase" id="RU004335"/>
    </source>
</evidence>
<evidence type="ECO:0000313" key="11">
    <source>
        <dbReference type="EMBL" id="KAF2690526.1"/>
    </source>
</evidence>
<keyword evidence="12" id="KW-1185">Reference proteome</keyword>
<gene>
    <name evidence="11" type="ORF">K458DRAFT_413306</name>
</gene>
<evidence type="ECO:0000313" key="12">
    <source>
        <dbReference type="Proteomes" id="UP000799291"/>
    </source>
</evidence>
<dbReference type="Pfam" id="PF00332">
    <property type="entry name" value="Glyco_hydro_17"/>
    <property type="match status" value="1"/>
</dbReference>
<dbReference type="GO" id="GO:0005576">
    <property type="term" value="C:extracellular region"/>
    <property type="evidence" value="ECO:0007669"/>
    <property type="project" value="TreeGrafter"/>
</dbReference>
<dbReference type="PROSITE" id="PS00587">
    <property type="entry name" value="GLYCOSYL_HYDROL_F17"/>
    <property type="match status" value="1"/>
</dbReference>
<keyword evidence="3" id="KW-0134">Cell wall</keyword>
<feature type="compositionally biased region" description="Low complexity" evidence="9">
    <location>
        <begin position="319"/>
        <end position="374"/>
    </location>
</feature>
<protein>
    <submittedName>
        <fullName evidence="11">Glycoside hydrolase family 17 protein</fullName>
    </submittedName>
</protein>
<keyword evidence="8" id="KW-0326">Glycosidase</keyword>
<dbReference type="GO" id="GO:0009277">
    <property type="term" value="C:fungal-type cell wall"/>
    <property type="evidence" value="ECO:0007669"/>
    <property type="project" value="TreeGrafter"/>
</dbReference>
<dbReference type="PANTHER" id="PTHR16631:SF16">
    <property type="entry name" value="GPI-ANCHORED CELL WALL BETA-1,3-ENDOGLUCANASE EGLC"/>
    <property type="match status" value="1"/>
</dbReference>
<dbReference type="GO" id="GO:0042973">
    <property type="term" value="F:glucan endo-1,3-beta-D-glucosidase activity"/>
    <property type="evidence" value="ECO:0007669"/>
    <property type="project" value="TreeGrafter"/>
</dbReference>
<evidence type="ECO:0000256" key="9">
    <source>
        <dbReference type="SAM" id="MobiDB-lite"/>
    </source>
</evidence>
<evidence type="ECO:0000256" key="8">
    <source>
        <dbReference type="RuleBase" id="RU004336"/>
    </source>
</evidence>
<comment type="similarity">
    <text evidence="2 7">Belongs to the glycosyl hydrolase 17 family.</text>
</comment>
<evidence type="ECO:0000256" key="4">
    <source>
        <dbReference type="ARBA" id="ARBA00022525"/>
    </source>
</evidence>
<dbReference type="InterPro" id="IPR017853">
    <property type="entry name" value="GH"/>
</dbReference>
<comment type="subcellular location">
    <subcellularLocation>
        <location evidence="1">Secreted</location>
        <location evidence="1">Cell wall</location>
    </subcellularLocation>
</comment>
<dbReference type="GO" id="GO:0071555">
    <property type="term" value="P:cell wall organization"/>
    <property type="evidence" value="ECO:0007669"/>
    <property type="project" value="TreeGrafter"/>
</dbReference>
<keyword evidence="6 8" id="KW-0378">Hydrolase</keyword>
<keyword evidence="4" id="KW-0964">Secreted</keyword>
<reference evidence="11" key="1">
    <citation type="journal article" date="2020" name="Stud. Mycol.">
        <title>101 Dothideomycetes genomes: a test case for predicting lifestyles and emergence of pathogens.</title>
        <authorList>
            <person name="Haridas S."/>
            <person name="Albert R."/>
            <person name="Binder M."/>
            <person name="Bloem J."/>
            <person name="Labutti K."/>
            <person name="Salamov A."/>
            <person name="Andreopoulos B."/>
            <person name="Baker S."/>
            <person name="Barry K."/>
            <person name="Bills G."/>
            <person name="Bluhm B."/>
            <person name="Cannon C."/>
            <person name="Castanera R."/>
            <person name="Culley D."/>
            <person name="Daum C."/>
            <person name="Ezra D."/>
            <person name="Gonzalez J."/>
            <person name="Henrissat B."/>
            <person name="Kuo A."/>
            <person name="Liang C."/>
            <person name="Lipzen A."/>
            <person name="Lutzoni F."/>
            <person name="Magnuson J."/>
            <person name="Mondo S."/>
            <person name="Nolan M."/>
            <person name="Ohm R."/>
            <person name="Pangilinan J."/>
            <person name="Park H.-J."/>
            <person name="Ramirez L."/>
            <person name="Alfaro M."/>
            <person name="Sun H."/>
            <person name="Tritt A."/>
            <person name="Yoshinaga Y."/>
            <person name="Zwiers L.-H."/>
            <person name="Turgeon B."/>
            <person name="Goodwin S."/>
            <person name="Spatafora J."/>
            <person name="Crous P."/>
            <person name="Grigoriev I."/>
        </authorList>
    </citation>
    <scope>NUCLEOTIDE SEQUENCE</scope>
    <source>
        <strain evidence="11">CBS 122367</strain>
    </source>
</reference>
<evidence type="ECO:0000256" key="2">
    <source>
        <dbReference type="ARBA" id="ARBA00008773"/>
    </source>
</evidence>
<dbReference type="PANTHER" id="PTHR16631">
    <property type="entry name" value="GLUCAN 1,3-BETA-GLUCOSIDASE"/>
    <property type="match status" value="1"/>
</dbReference>
<dbReference type="OrthoDB" id="77201at2759"/>
<accession>A0A6G1JJ76</accession>